<dbReference type="Pfam" id="PF01012">
    <property type="entry name" value="ETF"/>
    <property type="match status" value="1"/>
</dbReference>
<keyword evidence="1" id="KW-0813">Transport</keyword>
<evidence type="ECO:0000256" key="1">
    <source>
        <dbReference type="ARBA" id="ARBA00022982"/>
    </source>
</evidence>
<name>A0A619I3H4_SALER</name>
<protein>
    <submittedName>
        <fullName evidence="3">Putative electron transfer flavoprotein FixA</fullName>
    </submittedName>
</protein>
<dbReference type="InterPro" id="IPR014730">
    <property type="entry name" value="ETF_a/b_N"/>
</dbReference>
<gene>
    <name evidence="3" type="primary">fixA</name>
    <name evidence="3" type="ORF">F6X26_23030</name>
</gene>
<evidence type="ECO:0000313" key="3">
    <source>
        <dbReference type="EMBL" id="ECX6661791.1"/>
    </source>
</evidence>
<organism evidence="3">
    <name type="scientific">Salmonella enterica</name>
    <name type="common">Salmonella choleraesuis</name>
    <dbReference type="NCBI Taxonomy" id="28901"/>
    <lineage>
        <taxon>Bacteria</taxon>
        <taxon>Pseudomonadati</taxon>
        <taxon>Pseudomonadota</taxon>
        <taxon>Gammaproteobacteria</taxon>
        <taxon>Enterobacterales</taxon>
        <taxon>Enterobacteriaceae</taxon>
        <taxon>Salmonella</taxon>
    </lineage>
</organism>
<dbReference type="PANTHER" id="PTHR21294">
    <property type="entry name" value="ELECTRON TRANSFER FLAVOPROTEIN BETA-SUBUNIT"/>
    <property type="match status" value="1"/>
</dbReference>
<reference evidence="3" key="1">
    <citation type="submission" date="2019-09" db="EMBL/GenBank/DDBJ databases">
        <authorList>
            <consortium name="PulseNet: The National Subtyping Network for Foodborne Disease Surveillance"/>
            <person name="Tarr C.L."/>
            <person name="Trees E."/>
            <person name="Katz L.S."/>
            <person name="Carleton-Romer H.A."/>
            <person name="Stroika S."/>
            <person name="Kucerova Z."/>
            <person name="Roache K.F."/>
            <person name="Sabol A.L."/>
            <person name="Besser J."/>
            <person name="Gerner-Smidt P."/>
        </authorList>
    </citation>
    <scope>NUCLEOTIDE SEQUENCE</scope>
    <source>
        <strain evidence="3">PNUSAS101199</strain>
    </source>
</reference>
<feature type="domain" description="Electron transfer flavoprotein alpha/beta-subunit N-terminal" evidence="2">
    <location>
        <begin position="21"/>
        <end position="212"/>
    </location>
</feature>
<dbReference type="Gene3D" id="3.40.50.620">
    <property type="entry name" value="HUPs"/>
    <property type="match status" value="1"/>
</dbReference>
<dbReference type="InterPro" id="IPR014729">
    <property type="entry name" value="Rossmann-like_a/b/a_fold"/>
</dbReference>
<proteinExistence type="predicted"/>
<dbReference type="SMART" id="SM00893">
    <property type="entry name" value="ETF"/>
    <property type="match status" value="1"/>
</dbReference>
<accession>A0A619I3H4</accession>
<comment type="caution">
    <text evidence="3">The sequence shown here is derived from an EMBL/GenBank/DDBJ whole genome shotgun (WGS) entry which is preliminary data.</text>
</comment>
<dbReference type="AlphaFoldDB" id="A0A619I3H4"/>
<sequence length="262" mass="28269">MKIITCCKLVIDEKDIVIQKDLSVDISSAGAKISQLDLNAIEAARLLLANEQDTFITLSVGGSLLSQSKLRKDLLSRGPDALYLVQGERLEQLTPKETAQVLALAANKIGYDLILFGEGSDDVFAQQVGLLVGEILQLPAVNAVSGITLDGDRVLVQRTLENEIEELCLPLPAVLSVTSDINVPTLPTMKAILAAGKKPVFVWNETDIGWLPPSMPDIETVNIRALAQTERKRILLEGSLSDAVAVIAEHVCRSLDLSHGRS</sequence>
<dbReference type="SUPFAM" id="SSF52402">
    <property type="entry name" value="Adenine nucleotide alpha hydrolases-like"/>
    <property type="match status" value="1"/>
</dbReference>
<dbReference type="NCBIfam" id="NF002888">
    <property type="entry name" value="PRK03359.1"/>
    <property type="match status" value="1"/>
</dbReference>
<dbReference type="GO" id="GO:0009055">
    <property type="term" value="F:electron transfer activity"/>
    <property type="evidence" value="ECO:0007669"/>
    <property type="project" value="InterPro"/>
</dbReference>
<dbReference type="EMBL" id="AALAOU010000022">
    <property type="protein sequence ID" value="ECX6661791.1"/>
    <property type="molecule type" value="Genomic_DNA"/>
</dbReference>
<dbReference type="InterPro" id="IPR012255">
    <property type="entry name" value="ETF_b"/>
</dbReference>
<dbReference type="PANTHER" id="PTHR21294:SF21">
    <property type="entry name" value="ELECTRON TRANSFER FLAVOPROTEIN SUBUNIT YDIQ-RELATED"/>
    <property type="match status" value="1"/>
</dbReference>
<dbReference type="PIRSF" id="PIRSF000090">
    <property type="entry name" value="Beta-ETF"/>
    <property type="match status" value="1"/>
</dbReference>
<evidence type="ECO:0000259" key="2">
    <source>
        <dbReference type="SMART" id="SM00893"/>
    </source>
</evidence>
<keyword evidence="1" id="KW-0249">Electron transport</keyword>